<dbReference type="GO" id="GO:0016861">
    <property type="term" value="F:intramolecular oxidoreductase activity, interconverting aldoses and ketoses"/>
    <property type="evidence" value="ECO:0007669"/>
    <property type="project" value="InterPro"/>
</dbReference>
<dbReference type="SUPFAM" id="SSF53743">
    <property type="entry name" value="FucI/AraA N-terminal and middle domains"/>
    <property type="match status" value="1"/>
</dbReference>
<comment type="caution">
    <text evidence="3">The sequence shown here is derived from an EMBL/GenBank/DDBJ whole genome shotgun (WGS) entry which is preliminary data.</text>
</comment>
<dbReference type="GO" id="GO:0005996">
    <property type="term" value="P:monosaccharide metabolic process"/>
    <property type="evidence" value="ECO:0007669"/>
    <property type="project" value="InterPro"/>
</dbReference>
<evidence type="ECO:0000256" key="1">
    <source>
        <dbReference type="ARBA" id="ARBA00023235"/>
    </source>
</evidence>
<evidence type="ECO:0008006" key="5">
    <source>
        <dbReference type="Google" id="ProtNLM"/>
    </source>
</evidence>
<protein>
    <recommendedName>
        <fullName evidence="5">Fucose isomerase</fullName>
    </recommendedName>
</protein>
<evidence type="ECO:0000313" key="4">
    <source>
        <dbReference type="Proteomes" id="UP000277582"/>
    </source>
</evidence>
<proteinExistence type="predicted"/>
<name>A0A429GH60_9CREN</name>
<dbReference type="PANTHER" id="PTHR36120:SF2">
    <property type="entry name" value="FUCOSE ISOMERASE"/>
    <property type="match status" value="1"/>
</dbReference>
<dbReference type="RefSeq" id="WP_125672095.1">
    <property type="nucleotide sequence ID" value="NZ_RCOS01000129.1"/>
</dbReference>
<gene>
    <name evidence="3" type="ORF">D6D85_11470</name>
</gene>
<reference evidence="3 4" key="1">
    <citation type="submission" date="2018-10" db="EMBL/GenBank/DDBJ databases">
        <title>Co-occurring genomic capacity for anaerobic methane metabolism and dissimilatory sulfite reduction discovered in the Korarchaeota.</title>
        <authorList>
            <person name="Mckay L.J."/>
            <person name="Dlakic M."/>
            <person name="Fields M.W."/>
            <person name="Delmont T.O."/>
            <person name="Eren A.M."/>
            <person name="Jay Z.J."/>
            <person name="Klingelsmith K.B."/>
            <person name="Rusch D.B."/>
            <person name="Inskeep W.P."/>
        </authorList>
    </citation>
    <scope>NUCLEOTIDE SEQUENCE [LARGE SCALE GENOMIC DNA]</scope>
    <source>
        <strain evidence="3 4">MDKW</strain>
    </source>
</reference>
<dbReference type="AlphaFoldDB" id="A0A429GH60"/>
<sequence length="379" mass="42312">MERYPLVGIASRLRHVDEKYREISNRISDLFCPLGLFFDVPAVEEAAILVMTGGTEEIVEKIGGSWPLLLIYHDSENSLPAAIEAASSLRKKGRIVWLAHWSSPEIPVILSAIKAMKRIRGFRLGIIGDPSPWLTYSRSSDEDLRIIGIHPVRISIEALINEYKKVEMPRDSKDGVENAKRMREAINKLIAREKLDGITIRCFDLLPMGVTACLALSELNSAGIVAGCEGDVPAFLAMLFGYLLSEKPTFMGNISGIDEKEVVLAHCTFPLSIAKRYKFMTHFESGIGVGVAAEVEKNVKVTLIRISDDLKRIRIMKGVTDEVKWRDDLCRTQIKVRMEGDPSIMIKKPMGNHYVISFADISRELCYLADALGMECEIA</sequence>
<dbReference type="PANTHER" id="PTHR36120">
    <property type="entry name" value="FUCOSE ISOMERASE"/>
    <property type="match status" value="1"/>
</dbReference>
<dbReference type="GO" id="GO:0005737">
    <property type="term" value="C:cytoplasm"/>
    <property type="evidence" value="ECO:0007669"/>
    <property type="project" value="InterPro"/>
</dbReference>
<dbReference type="Proteomes" id="UP000277582">
    <property type="component" value="Unassembled WGS sequence"/>
</dbReference>
<evidence type="ECO:0000256" key="2">
    <source>
        <dbReference type="ARBA" id="ARBA00023277"/>
    </source>
</evidence>
<accession>A0A429GH60</accession>
<organism evidence="3 4">
    <name type="scientific">Candidatus Methanodesulfokora washburnensis</name>
    <dbReference type="NCBI Taxonomy" id="2478471"/>
    <lineage>
        <taxon>Archaea</taxon>
        <taxon>Thermoproteota</taxon>
        <taxon>Candidatus Korarchaeia</taxon>
        <taxon>Candidatus Korarchaeia incertae sedis</taxon>
        <taxon>Candidatus Methanodesulfokora</taxon>
    </lineage>
</organism>
<keyword evidence="1" id="KW-0413">Isomerase</keyword>
<evidence type="ECO:0000313" key="3">
    <source>
        <dbReference type="EMBL" id="RSN73107.1"/>
    </source>
</evidence>
<dbReference type="EMBL" id="RCOS01000129">
    <property type="protein sequence ID" value="RSN73107.1"/>
    <property type="molecule type" value="Genomic_DNA"/>
</dbReference>
<keyword evidence="4" id="KW-1185">Reference proteome</keyword>
<keyword evidence="2" id="KW-0119">Carbohydrate metabolism</keyword>
<dbReference type="InterPro" id="IPR009015">
    <property type="entry name" value="Fucose_isomerase_N/cen_sf"/>
</dbReference>
<dbReference type="OrthoDB" id="26618at2157"/>